<dbReference type="InterPro" id="IPR033469">
    <property type="entry name" value="CYTH-like_dom_sf"/>
</dbReference>
<dbReference type="EMBL" id="DVHL01000018">
    <property type="protein sequence ID" value="HIR65732.1"/>
    <property type="molecule type" value="Genomic_DNA"/>
</dbReference>
<dbReference type="Gene3D" id="2.40.320.10">
    <property type="entry name" value="Hypothetical Protein Pfu-838710-001"/>
    <property type="match status" value="1"/>
</dbReference>
<dbReference type="SUPFAM" id="SSF55154">
    <property type="entry name" value="CYTH-like phosphatases"/>
    <property type="match status" value="1"/>
</dbReference>
<reference evidence="2" key="2">
    <citation type="journal article" date="2021" name="PeerJ">
        <title>Extensive microbial diversity within the chicken gut microbiome revealed by metagenomics and culture.</title>
        <authorList>
            <person name="Gilroy R."/>
            <person name="Ravi A."/>
            <person name="Getino M."/>
            <person name="Pursley I."/>
            <person name="Horton D.L."/>
            <person name="Alikhan N.F."/>
            <person name="Baker D."/>
            <person name="Gharbi K."/>
            <person name="Hall N."/>
            <person name="Watson M."/>
            <person name="Adriaenssens E.M."/>
            <person name="Foster-Nyarko E."/>
            <person name="Jarju S."/>
            <person name="Secka A."/>
            <person name="Antonio M."/>
            <person name="Oren A."/>
            <person name="Chaudhuri R.R."/>
            <person name="La Ragione R."/>
            <person name="Hildebrand F."/>
            <person name="Pallen M.J."/>
        </authorList>
    </citation>
    <scope>NUCLEOTIDE SEQUENCE</scope>
    <source>
        <strain evidence="2">CHK121-14286</strain>
    </source>
</reference>
<dbReference type="Pfam" id="PF01928">
    <property type="entry name" value="CYTH"/>
    <property type="match status" value="1"/>
</dbReference>
<feature type="domain" description="CYTH" evidence="1">
    <location>
        <begin position="3"/>
        <end position="186"/>
    </location>
</feature>
<dbReference type="InterPro" id="IPR023577">
    <property type="entry name" value="CYTH_domain"/>
</dbReference>
<reference evidence="2" key="1">
    <citation type="submission" date="2020-10" db="EMBL/GenBank/DDBJ databases">
        <authorList>
            <person name="Gilroy R."/>
        </authorList>
    </citation>
    <scope>NUCLEOTIDE SEQUENCE</scope>
    <source>
        <strain evidence="2">CHK121-14286</strain>
    </source>
</reference>
<protein>
    <submittedName>
        <fullName evidence="2">CYTH domain-containing protein</fullName>
    </submittedName>
</protein>
<comment type="caution">
    <text evidence="2">The sequence shown here is derived from an EMBL/GenBank/DDBJ whole genome shotgun (WGS) entry which is preliminary data.</text>
</comment>
<sequence length="188" mass="22001">MKNFEQELKLQLDEREFSLLGCLADSKPQLQTNYYFTMQNMSSEVMVRLREKGGNYLLCYKSRLSQREGVSVCDERECEVDGAFADSMIKRGILPDEINGMLKTHFDQTLHCAGNLQTYRTAFTLGEWKLELDKNVYLGRCDYELECESDDVEALEKLKLFLFYNYGISPRYSRPKSQRFFEALNEKV</sequence>
<evidence type="ECO:0000313" key="3">
    <source>
        <dbReference type="Proteomes" id="UP000824200"/>
    </source>
</evidence>
<organism evidence="2 3">
    <name type="scientific">Candidatus Fimimonas gallinarum</name>
    <dbReference type="NCBI Taxonomy" id="2840821"/>
    <lineage>
        <taxon>Bacteria</taxon>
        <taxon>Pseudomonadati</taxon>
        <taxon>Myxococcota</taxon>
        <taxon>Myxococcia</taxon>
        <taxon>Myxococcales</taxon>
        <taxon>Cystobacterineae</taxon>
        <taxon>Myxococcaceae</taxon>
        <taxon>Myxococcaceae incertae sedis</taxon>
        <taxon>Candidatus Fimimonas</taxon>
    </lineage>
</organism>
<evidence type="ECO:0000313" key="2">
    <source>
        <dbReference type="EMBL" id="HIR65732.1"/>
    </source>
</evidence>
<dbReference type="SMART" id="SM01118">
    <property type="entry name" value="CYTH"/>
    <property type="match status" value="1"/>
</dbReference>
<evidence type="ECO:0000259" key="1">
    <source>
        <dbReference type="PROSITE" id="PS51707"/>
    </source>
</evidence>
<accession>A0A9D1E427</accession>
<dbReference type="Proteomes" id="UP000824200">
    <property type="component" value="Unassembled WGS sequence"/>
</dbReference>
<proteinExistence type="predicted"/>
<name>A0A9D1E427_9BACT</name>
<gene>
    <name evidence="2" type="ORF">IAC95_02430</name>
</gene>
<dbReference type="AlphaFoldDB" id="A0A9D1E427"/>
<dbReference type="PROSITE" id="PS51707">
    <property type="entry name" value="CYTH"/>
    <property type="match status" value="1"/>
</dbReference>